<feature type="region of interest" description="Disordered" evidence="1">
    <location>
        <begin position="40"/>
        <end position="75"/>
    </location>
</feature>
<keyword evidence="3" id="KW-1185">Reference proteome</keyword>
<dbReference type="Proteomes" id="UP000823388">
    <property type="component" value="Chromosome 4K"/>
</dbReference>
<comment type="caution">
    <text evidence="2">The sequence shown here is derived from an EMBL/GenBank/DDBJ whole genome shotgun (WGS) entry which is preliminary data.</text>
</comment>
<evidence type="ECO:0000313" key="2">
    <source>
        <dbReference type="EMBL" id="KAG2611610.1"/>
    </source>
</evidence>
<feature type="compositionally biased region" description="Low complexity" evidence="1">
    <location>
        <begin position="40"/>
        <end position="71"/>
    </location>
</feature>
<evidence type="ECO:0000313" key="3">
    <source>
        <dbReference type="Proteomes" id="UP000823388"/>
    </source>
</evidence>
<protein>
    <submittedName>
        <fullName evidence="2">Uncharacterized protein</fullName>
    </submittedName>
</protein>
<evidence type="ECO:0000256" key="1">
    <source>
        <dbReference type="SAM" id="MobiDB-lite"/>
    </source>
</evidence>
<proteinExistence type="predicted"/>
<dbReference type="EMBL" id="CM029043">
    <property type="protein sequence ID" value="KAG2611610.1"/>
    <property type="molecule type" value="Genomic_DNA"/>
</dbReference>
<gene>
    <name evidence="2" type="ORF">PVAP13_4KG239605</name>
</gene>
<name>A0A8T0TL67_PANVG</name>
<sequence length="190" mass="20421">MLGLIRPCRASSRRPLAPDLALAAVAGGVDPLPPWPGSGPWHPWPARSSSLTSARPPAPASSSILRRPSSSVHGSGRQRYCCLWRLGSWYPFMLRYPRMAVVAGKTGEGGRSVCNLEAAKGAAEVRENVTVFGGDRADMRRVCGFGGEGHEVSPRSICVLPSSTSLVFYAFVGEYRSPIELFPYDTTDDG</sequence>
<reference evidence="2" key="1">
    <citation type="submission" date="2020-05" db="EMBL/GenBank/DDBJ databases">
        <title>WGS assembly of Panicum virgatum.</title>
        <authorList>
            <person name="Lovell J.T."/>
            <person name="Jenkins J."/>
            <person name="Shu S."/>
            <person name="Juenger T.E."/>
            <person name="Schmutz J."/>
        </authorList>
    </citation>
    <scope>NUCLEOTIDE SEQUENCE</scope>
    <source>
        <strain evidence="2">AP13</strain>
    </source>
</reference>
<dbReference type="AlphaFoldDB" id="A0A8T0TL67"/>
<organism evidence="2 3">
    <name type="scientific">Panicum virgatum</name>
    <name type="common">Blackwell switchgrass</name>
    <dbReference type="NCBI Taxonomy" id="38727"/>
    <lineage>
        <taxon>Eukaryota</taxon>
        <taxon>Viridiplantae</taxon>
        <taxon>Streptophyta</taxon>
        <taxon>Embryophyta</taxon>
        <taxon>Tracheophyta</taxon>
        <taxon>Spermatophyta</taxon>
        <taxon>Magnoliopsida</taxon>
        <taxon>Liliopsida</taxon>
        <taxon>Poales</taxon>
        <taxon>Poaceae</taxon>
        <taxon>PACMAD clade</taxon>
        <taxon>Panicoideae</taxon>
        <taxon>Panicodae</taxon>
        <taxon>Paniceae</taxon>
        <taxon>Panicinae</taxon>
        <taxon>Panicum</taxon>
        <taxon>Panicum sect. Hiantes</taxon>
    </lineage>
</organism>
<accession>A0A8T0TL67</accession>